<dbReference type="InterPro" id="IPR029058">
    <property type="entry name" value="AB_hydrolase_fold"/>
</dbReference>
<dbReference type="RefSeq" id="WP_042733850.1">
    <property type="nucleotide sequence ID" value="NZ_CP010848.1"/>
</dbReference>
<protein>
    <submittedName>
        <fullName evidence="5">Phospholipase</fullName>
    </submittedName>
</protein>
<dbReference type="EMBL" id="LBFI01000024">
    <property type="protein sequence ID" value="KKM46149.1"/>
    <property type="molecule type" value="Genomic_DNA"/>
</dbReference>
<dbReference type="InterPro" id="IPR050565">
    <property type="entry name" value="LYPA1-2/EST-like"/>
</dbReference>
<dbReference type="PATRIC" id="fig|145458.8.peg.814"/>
<sequence>MDIDADAVLWSDGEQDQAGRPLLVLLHGYGSHEGDLMSLRNSLPHEPVLASLRAPISLGQFESAWWPLRVPVDPGALGADVAASDDATRAVLTWLDSLDHDGPVGLLGFSQGAALAVQLLRRAPKRFAFAVALSGFVLPLTKGDTADARLAQERPAVFWGRGTLDCVIPQELLAQAEEWFPAHTTVDARIYEGVAHAISPAELTDISAFIRQHFGLPTPSPTNAASEHR</sequence>
<dbReference type="Gene3D" id="3.40.50.1820">
    <property type="entry name" value="alpha/beta hydrolase"/>
    <property type="match status" value="1"/>
</dbReference>
<name>A0A0U1PU30_9MICO</name>
<dbReference type="Pfam" id="PF02230">
    <property type="entry name" value="Abhydrolase_2"/>
    <property type="match status" value="1"/>
</dbReference>
<evidence type="ECO:0000256" key="1">
    <source>
        <dbReference type="ARBA" id="ARBA00006499"/>
    </source>
</evidence>
<organism evidence="4 6">
    <name type="scientific">Rathayibacter toxicus</name>
    <dbReference type="NCBI Taxonomy" id="145458"/>
    <lineage>
        <taxon>Bacteria</taxon>
        <taxon>Bacillati</taxon>
        <taxon>Actinomycetota</taxon>
        <taxon>Actinomycetes</taxon>
        <taxon>Micrococcales</taxon>
        <taxon>Microbacteriaceae</taxon>
        <taxon>Rathayibacter</taxon>
    </lineage>
</organism>
<dbReference type="eggNOG" id="COG0400">
    <property type="taxonomic scope" value="Bacteria"/>
</dbReference>
<dbReference type="EMBL" id="PSWU01000004">
    <property type="protein sequence ID" value="PPI16260.1"/>
    <property type="molecule type" value="Genomic_DNA"/>
</dbReference>
<dbReference type="OrthoDB" id="9780848at2"/>
<dbReference type="AlphaFoldDB" id="A0A0U1PU30"/>
<dbReference type="GO" id="GO:0016787">
    <property type="term" value="F:hydrolase activity"/>
    <property type="evidence" value="ECO:0007669"/>
    <property type="project" value="UniProtKB-KW"/>
</dbReference>
<comment type="similarity">
    <text evidence="1">Belongs to the AB hydrolase superfamily. AB hydrolase 2 family.</text>
</comment>
<dbReference type="KEGG" id="rtc:APU90_03935"/>
<evidence type="ECO:0000313" key="7">
    <source>
        <dbReference type="Proteomes" id="UP000237966"/>
    </source>
</evidence>
<evidence type="ECO:0000313" key="5">
    <source>
        <dbReference type="EMBL" id="PPI16260.1"/>
    </source>
</evidence>
<evidence type="ECO:0000313" key="6">
    <source>
        <dbReference type="Proteomes" id="UP000052979"/>
    </source>
</evidence>
<dbReference type="InterPro" id="IPR003140">
    <property type="entry name" value="PLipase/COase/thioEstase"/>
</dbReference>
<dbReference type="Proteomes" id="UP000052979">
    <property type="component" value="Unassembled WGS sequence"/>
</dbReference>
<accession>A0A0U1PU30</accession>
<proteinExistence type="inferred from homology"/>
<evidence type="ECO:0000259" key="3">
    <source>
        <dbReference type="Pfam" id="PF02230"/>
    </source>
</evidence>
<reference evidence="5 7" key="2">
    <citation type="submission" date="2018-02" db="EMBL/GenBank/DDBJ databases">
        <title>Bacteriophage NCPPB3778 and a type I-E CRISPR drive the evolution of the US Biological Select Agent, Rathayibacter toxicus.</title>
        <authorList>
            <person name="Davis E.W.II."/>
            <person name="Tabima J.F."/>
            <person name="Weisberg A.J."/>
            <person name="Lopes L.D."/>
            <person name="Wiseman M.S."/>
            <person name="Wiseman M.S."/>
            <person name="Pupko T."/>
            <person name="Belcher M.S."/>
            <person name="Sechler A.J."/>
            <person name="Tancos M.A."/>
            <person name="Schroeder B.K."/>
            <person name="Murray T.D."/>
            <person name="Luster D.G."/>
            <person name="Schneider W.L."/>
            <person name="Rogers E."/>
            <person name="Andreote F.D."/>
            <person name="Grunwald N.J."/>
            <person name="Putnam M.L."/>
            <person name="Chang J.H."/>
        </authorList>
    </citation>
    <scope>NUCLEOTIDE SEQUENCE [LARGE SCALE GENOMIC DNA]</scope>
    <source>
        <strain evidence="5 7">FH99</strain>
    </source>
</reference>
<keyword evidence="6" id="KW-1185">Reference proteome</keyword>
<reference evidence="4 6" key="1">
    <citation type="submission" date="2015-04" db="EMBL/GenBank/DDBJ databases">
        <title>Draft genome sequence of Rathayibacter toxicus strain FH-142 (AKA 70134 or CS 32), a Western Australian isolate.</title>
        <authorList>
            <consortium name="Consortium for Microbial Forensics and Genomics (microFORGE)"/>
            <person name="Knight B.M."/>
            <person name="Roberts D.P."/>
            <person name="Lin D."/>
            <person name="Hari K."/>
            <person name="Fletcher J."/>
            <person name="Melcher U."/>
            <person name="Blagden T."/>
            <person name="Luster D.G."/>
            <person name="Sechler A.J."/>
            <person name="Schneider W.L."/>
            <person name="Winegar R.A."/>
        </authorList>
    </citation>
    <scope>NUCLEOTIDE SEQUENCE [LARGE SCALE GENOMIC DNA]</scope>
    <source>
        <strain evidence="4 6">FH142</strain>
    </source>
</reference>
<dbReference type="SUPFAM" id="SSF53474">
    <property type="entry name" value="alpha/beta-Hydrolases"/>
    <property type="match status" value="1"/>
</dbReference>
<dbReference type="GeneID" id="93667857"/>
<evidence type="ECO:0000256" key="2">
    <source>
        <dbReference type="ARBA" id="ARBA00022801"/>
    </source>
</evidence>
<keyword evidence="2" id="KW-0378">Hydrolase</keyword>
<evidence type="ECO:0000313" key="4">
    <source>
        <dbReference type="EMBL" id="KKM46149.1"/>
    </source>
</evidence>
<gene>
    <name evidence="5" type="ORF">C5C51_02315</name>
    <name evidence="4" type="ORF">VT73_03555</name>
</gene>
<dbReference type="STRING" id="145458.APU90_03935"/>
<feature type="domain" description="Phospholipase/carboxylesterase/thioesterase" evidence="3">
    <location>
        <begin position="16"/>
        <end position="213"/>
    </location>
</feature>
<dbReference type="PANTHER" id="PTHR10655:SF17">
    <property type="entry name" value="LYSOPHOSPHOLIPASE-LIKE PROTEIN 1"/>
    <property type="match status" value="1"/>
</dbReference>
<comment type="caution">
    <text evidence="4">The sequence shown here is derived from an EMBL/GenBank/DDBJ whole genome shotgun (WGS) entry which is preliminary data.</text>
</comment>
<dbReference type="PANTHER" id="PTHR10655">
    <property type="entry name" value="LYSOPHOSPHOLIPASE-RELATED"/>
    <property type="match status" value="1"/>
</dbReference>
<dbReference type="Proteomes" id="UP000237966">
    <property type="component" value="Unassembled WGS sequence"/>
</dbReference>